<keyword evidence="2" id="KW-0408">Iron</keyword>
<dbReference type="HOGENOM" id="CLU_037958_2_0_10"/>
<dbReference type="Pfam" id="PF04432">
    <property type="entry name" value="FrhB_FdhB_C"/>
    <property type="match status" value="1"/>
</dbReference>
<dbReference type="PANTHER" id="PTHR43193:SF2">
    <property type="entry name" value="POLYFERREDOXIN PROTEIN FWDF"/>
    <property type="match status" value="1"/>
</dbReference>
<dbReference type="PANTHER" id="PTHR43193">
    <property type="match status" value="1"/>
</dbReference>
<dbReference type="eggNOG" id="COG1035">
    <property type="taxonomic scope" value="Bacteria"/>
</dbReference>
<dbReference type="InterPro" id="IPR007525">
    <property type="entry name" value="FrhB_FdhB_C"/>
</dbReference>
<evidence type="ECO:0000256" key="2">
    <source>
        <dbReference type="ARBA" id="ARBA00023004"/>
    </source>
</evidence>
<organism evidence="5 6">
    <name type="scientific">Hoylesella oralis ATCC 33269</name>
    <dbReference type="NCBI Taxonomy" id="873533"/>
    <lineage>
        <taxon>Bacteria</taxon>
        <taxon>Pseudomonadati</taxon>
        <taxon>Bacteroidota</taxon>
        <taxon>Bacteroidia</taxon>
        <taxon>Bacteroidales</taxon>
        <taxon>Prevotellaceae</taxon>
        <taxon>Hoylesella</taxon>
    </lineage>
</organism>
<dbReference type="Proteomes" id="UP000005580">
    <property type="component" value="Unassembled WGS sequence"/>
</dbReference>
<name>E7RRL9_9BACT</name>
<dbReference type="STRING" id="28134.SAMN05444288_1456"/>
<dbReference type="InterPro" id="IPR017896">
    <property type="entry name" value="4Fe4S_Fe-S-bd"/>
</dbReference>
<feature type="domain" description="4Fe-4S ferredoxin-type" evidence="4">
    <location>
        <begin position="3"/>
        <end position="33"/>
    </location>
</feature>
<keyword evidence="6" id="KW-1185">Reference proteome</keyword>
<dbReference type="Gene3D" id="3.30.70.20">
    <property type="match status" value="1"/>
</dbReference>
<keyword evidence="1" id="KW-0479">Metal-binding</keyword>
<evidence type="ECO:0000313" key="6">
    <source>
        <dbReference type="Proteomes" id="UP000005580"/>
    </source>
</evidence>
<dbReference type="GO" id="GO:0051536">
    <property type="term" value="F:iron-sulfur cluster binding"/>
    <property type="evidence" value="ECO:0007669"/>
    <property type="project" value="UniProtKB-KW"/>
</dbReference>
<dbReference type="SUPFAM" id="SSF54862">
    <property type="entry name" value="4Fe-4S ferredoxins"/>
    <property type="match status" value="1"/>
</dbReference>
<dbReference type="AlphaFoldDB" id="E7RRL9"/>
<accession>E7RRL9</accession>
<evidence type="ECO:0000259" key="4">
    <source>
        <dbReference type="PROSITE" id="PS51379"/>
    </source>
</evidence>
<protein>
    <submittedName>
        <fullName evidence="5">4Fe-4S binding domain protein</fullName>
    </submittedName>
</protein>
<dbReference type="GO" id="GO:0046872">
    <property type="term" value="F:metal ion binding"/>
    <property type="evidence" value="ECO:0007669"/>
    <property type="project" value="UniProtKB-KW"/>
</dbReference>
<evidence type="ECO:0000256" key="3">
    <source>
        <dbReference type="ARBA" id="ARBA00023014"/>
    </source>
</evidence>
<evidence type="ECO:0000313" key="5">
    <source>
        <dbReference type="EMBL" id="EFZ36907.1"/>
    </source>
</evidence>
<dbReference type="InterPro" id="IPR017900">
    <property type="entry name" value="4Fe4S_Fe_S_CS"/>
</dbReference>
<gene>
    <name evidence="5" type="ORF">HMPREF0663_11820</name>
</gene>
<evidence type="ECO:0000256" key="1">
    <source>
        <dbReference type="ARBA" id="ARBA00022723"/>
    </source>
</evidence>
<dbReference type="PROSITE" id="PS51379">
    <property type="entry name" value="4FE4S_FER_2"/>
    <property type="match status" value="2"/>
</dbReference>
<comment type="caution">
    <text evidence="5">The sequence shown here is derived from an EMBL/GenBank/DDBJ whole genome shotgun (WGS) entry which is preliminary data.</text>
</comment>
<dbReference type="PROSITE" id="PS00198">
    <property type="entry name" value="4FE4S_FER_1"/>
    <property type="match status" value="2"/>
</dbReference>
<sequence>MRCVPKLPNTHKCAGCLACGDVCPTECISFPLMGDGHFHPHIDKNKCVQCLSCERVCPVLNMRKGLSERSQPYAVWSKDIKLRLKSSSGGVFGQIAKEFLSSGGYVAGATIEGLNVKHIIIHSVDELPLIQGSKYLQSETVGIYKDVRKLLDKKKKVLFSGTGCQVAAIYNVIPKKLWANLYTIDLICHGVPSRYDLNIYCRMQEKKIVCIDSFRDKMWKPGYAMTCTCDDGSKIRSDINYFFEAFNNNKTLRWACYECKFKTGLNRCSDITIGDFWGNKKYFAELPKGLSLCILHSEKGNQMLCNEGLYIDKATWAESILKNKDYFLPTNYYKYHPLRWIYPYLVKYASNYFLSKYIANIKIDGCFYFPLRIVDSIFQHCNHKNVCKQITKMLWAVKNISG</sequence>
<proteinExistence type="predicted"/>
<dbReference type="RefSeq" id="WP_004370002.1">
    <property type="nucleotide sequence ID" value="NZ_GL833119.1"/>
</dbReference>
<dbReference type="EMBL" id="AEPE02000005">
    <property type="protein sequence ID" value="EFZ36907.1"/>
    <property type="molecule type" value="Genomic_DNA"/>
</dbReference>
<dbReference type="Pfam" id="PF12838">
    <property type="entry name" value="Fer4_7"/>
    <property type="match status" value="1"/>
</dbReference>
<reference evidence="5" key="1">
    <citation type="submission" date="2011-01" db="EMBL/GenBank/DDBJ databases">
        <authorList>
            <person name="Muzny D."/>
            <person name="Qin X."/>
            <person name="Buhay C."/>
            <person name="Dugan-Rocha S."/>
            <person name="Ding Y."/>
            <person name="Chen G."/>
            <person name="Hawes A."/>
            <person name="Holder M."/>
            <person name="Jhangiani S."/>
            <person name="Johnson A."/>
            <person name="Khan Z."/>
            <person name="Li Z."/>
            <person name="Liu W."/>
            <person name="Liu X."/>
            <person name="Perez L."/>
            <person name="Shen H."/>
            <person name="Wang Q."/>
            <person name="Watt J."/>
            <person name="Xi L."/>
            <person name="Xin Y."/>
            <person name="Zhou J."/>
            <person name="Deng J."/>
            <person name="Jiang H."/>
            <person name="Liu Y."/>
            <person name="Qu J."/>
            <person name="Song X.-Z."/>
            <person name="Zhang L."/>
            <person name="Villasana D."/>
            <person name="Johnson A."/>
            <person name="Liu J."/>
            <person name="Liyanage D."/>
            <person name="Lorensuhewa L."/>
            <person name="Robinson T."/>
            <person name="Song A."/>
            <person name="Song B.-B."/>
            <person name="Dinh H."/>
            <person name="Thornton R."/>
            <person name="Coyle M."/>
            <person name="Francisco L."/>
            <person name="Jackson L."/>
            <person name="Javaid M."/>
            <person name="Korchina V."/>
            <person name="Kovar C."/>
            <person name="Mata R."/>
            <person name="Mathew T."/>
            <person name="Ngo R."/>
            <person name="Nguyen L."/>
            <person name="Nguyen N."/>
            <person name="Okwuonu G."/>
            <person name="Ongeri F."/>
            <person name="Pham C."/>
            <person name="Simmons D."/>
            <person name="Wilczek-Boney K."/>
            <person name="Hale W."/>
            <person name="Jakkamsetti A."/>
            <person name="Pham P."/>
            <person name="Ruth R."/>
            <person name="San Lucas F."/>
            <person name="Warren J."/>
            <person name="Zhang J."/>
            <person name="Zhao Z."/>
            <person name="Zhou C."/>
            <person name="Zhu D."/>
            <person name="Lee S."/>
            <person name="Bess C."/>
            <person name="Blankenburg K."/>
            <person name="Forbes L."/>
            <person name="Fu Q."/>
            <person name="Gubbala S."/>
            <person name="Hirani K."/>
            <person name="Jayaseelan J.C."/>
            <person name="Lara F."/>
            <person name="Munidasa M."/>
            <person name="Palculict T."/>
            <person name="Patil S."/>
            <person name="Pu L.-L."/>
            <person name="Saada N."/>
            <person name="Tang L."/>
            <person name="Weissenberger G."/>
            <person name="Zhu Y."/>
            <person name="Hemphill L."/>
            <person name="Shang Y."/>
            <person name="Youmans B."/>
            <person name="Ayvaz T."/>
            <person name="Ross M."/>
            <person name="Santibanez J."/>
            <person name="Aqrawi P."/>
            <person name="Gross S."/>
            <person name="Joshi V."/>
            <person name="Fowler G."/>
            <person name="Nazareth L."/>
            <person name="Reid J."/>
            <person name="Worley K."/>
            <person name="Petrosino J."/>
            <person name="Highlander S."/>
            <person name="Gibbs R."/>
        </authorList>
    </citation>
    <scope>NUCLEOTIDE SEQUENCE [LARGE SCALE GENOMIC DNA]</scope>
    <source>
        <strain evidence="5">ATCC 33269</strain>
    </source>
</reference>
<keyword evidence="3" id="KW-0411">Iron-sulfur</keyword>
<dbReference type="InterPro" id="IPR052977">
    <property type="entry name" value="Polyferredoxin-like_ET"/>
</dbReference>
<feature type="domain" description="4Fe-4S ferredoxin-type" evidence="4">
    <location>
        <begin position="38"/>
        <end position="65"/>
    </location>
</feature>